<dbReference type="InterPro" id="IPR022212">
    <property type="entry name" value="DUF3741"/>
</dbReference>
<comment type="caution">
    <text evidence="6">The sequence shown here is derived from an EMBL/GenBank/DDBJ whole genome shotgun (WGS) entry which is preliminary data.</text>
</comment>
<gene>
    <name evidence="6" type="ORF">SAY87_027890</name>
</gene>
<name>A0AAN7KTQ9_9MYRT</name>
<evidence type="ECO:0000259" key="5">
    <source>
        <dbReference type="Pfam" id="PF16135"/>
    </source>
</evidence>
<dbReference type="PANTHER" id="PTHR46836">
    <property type="entry name" value="AFADIN"/>
    <property type="match status" value="1"/>
</dbReference>
<dbReference type="InterPro" id="IPR032308">
    <property type="entry name" value="TDBD"/>
</dbReference>
<feature type="region of interest" description="Disordered" evidence="3">
    <location>
        <begin position="1"/>
        <end position="24"/>
    </location>
</feature>
<dbReference type="EMBL" id="JAXIOK010000004">
    <property type="protein sequence ID" value="KAK4772871.1"/>
    <property type="molecule type" value="Genomic_DNA"/>
</dbReference>
<protein>
    <recommendedName>
        <fullName evidence="8">Tify domain-containing protein</fullName>
    </recommendedName>
</protein>
<dbReference type="PANTHER" id="PTHR46836:SF8">
    <property type="entry name" value="AFADIN"/>
    <property type="match status" value="1"/>
</dbReference>
<proteinExistence type="predicted"/>
<sequence length="660" mass="73461">MVNGHSSPNKGGIGEKRAKQQSDPTQDTVILIIFLQVMFDMPRRSSRQPAGTPIKKLLEKEMSQETESRRRSQSVIARLMGLDVPAPLQLARRSEKRYSDEPSVIAKVELVDRISPFSSCRSSRRSSKDDQEFKDIFEVVEVSKKAEKTRFRPHQTARSNITSDEMAFIRQKFMEAKQLSTDDKLHNSKEFRDAIEVLDSNSDLLLRFLQRPDSLFRKHLNDLDGAAFQSHCNQSIRTNTQILRCCCPASLASTKLRSLIHSELSAPTMAGHMTVQVLSSPIGTQLETKRSHQWLMDDPRIDLLPNRKQAVGLRNNHSFLESLNSSPSQWGIASGFHTSLGHFGEQSFDLESWGVNNYDGRDIGVGDDRIITLGITSGGDGSGVSTGTLHGIENESASIGPTYEEDGDNVSVSQVMGKEHHCILSSGQGHQTDSCTMSMSQLYNQEGNNSSVSVSNSYDKIKNVESHKIVHIPNAIESVGLVKSNDGGRIAVPGAGDNSKKGELHMTEKIPSNNFPSNIRSLLSTGILDGVHVKYIAWSQEKDLPGIIRGCGYLCGCSSCNHSKVINAYEFERRAGCKTKHPNNHIYFENGKIIYGTVQELRSTPQHTLLEVTQTITGWPINQKSFRLWKESYMIATQELQGIYRRDDGRFLLCSVFGDS</sequence>
<comment type="subcellular location">
    <subcellularLocation>
        <location evidence="1">Nucleus</location>
    </subcellularLocation>
</comment>
<feature type="domain" description="Tify" evidence="5">
    <location>
        <begin position="546"/>
        <end position="600"/>
    </location>
</feature>
<reference evidence="6 7" key="1">
    <citation type="journal article" date="2023" name="Hortic Res">
        <title>Pangenome of water caltrop reveals structural variations and asymmetric subgenome divergence after allopolyploidization.</title>
        <authorList>
            <person name="Zhang X."/>
            <person name="Chen Y."/>
            <person name="Wang L."/>
            <person name="Yuan Y."/>
            <person name="Fang M."/>
            <person name="Shi L."/>
            <person name="Lu R."/>
            <person name="Comes H.P."/>
            <person name="Ma Y."/>
            <person name="Chen Y."/>
            <person name="Huang G."/>
            <person name="Zhou Y."/>
            <person name="Zheng Z."/>
            <person name="Qiu Y."/>
        </authorList>
    </citation>
    <scope>NUCLEOTIDE SEQUENCE [LARGE SCALE GENOMIC DNA]</scope>
    <source>
        <tissue evidence="6">Roots</tissue>
    </source>
</reference>
<evidence type="ECO:0000256" key="3">
    <source>
        <dbReference type="SAM" id="MobiDB-lite"/>
    </source>
</evidence>
<evidence type="ECO:0000256" key="1">
    <source>
        <dbReference type="ARBA" id="ARBA00004123"/>
    </source>
</evidence>
<dbReference type="AlphaFoldDB" id="A0AAN7KTQ9"/>
<evidence type="ECO:0000313" key="7">
    <source>
        <dbReference type="Proteomes" id="UP001345219"/>
    </source>
</evidence>
<accession>A0AAN7KTQ9</accession>
<feature type="domain" description="DUF3741" evidence="4">
    <location>
        <begin position="170"/>
        <end position="214"/>
    </location>
</feature>
<evidence type="ECO:0008006" key="8">
    <source>
        <dbReference type="Google" id="ProtNLM"/>
    </source>
</evidence>
<keyword evidence="7" id="KW-1185">Reference proteome</keyword>
<evidence type="ECO:0000259" key="4">
    <source>
        <dbReference type="Pfam" id="PF12552"/>
    </source>
</evidence>
<dbReference type="GO" id="GO:0005634">
    <property type="term" value="C:nucleus"/>
    <property type="evidence" value="ECO:0007669"/>
    <property type="project" value="UniProtKB-SubCell"/>
</dbReference>
<dbReference type="Pfam" id="PF12552">
    <property type="entry name" value="DUF3741"/>
    <property type="match status" value="1"/>
</dbReference>
<evidence type="ECO:0000256" key="2">
    <source>
        <dbReference type="ARBA" id="ARBA00023242"/>
    </source>
</evidence>
<dbReference type="Proteomes" id="UP001345219">
    <property type="component" value="Chromosome 22"/>
</dbReference>
<keyword evidence="2" id="KW-0539">Nucleus</keyword>
<evidence type="ECO:0000313" key="6">
    <source>
        <dbReference type="EMBL" id="KAK4772871.1"/>
    </source>
</evidence>
<organism evidence="6 7">
    <name type="scientific">Trapa incisa</name>
    <dbReference type="NCBI Taxonomy" id="236973"/>
    <lineage>
        <taxon>Eukaryota</taxon>
        <taxon>Viridiplantae</taxon>
        <taxon>Streptophyta</taxon>
        <taxon>Embryophyta</taxon>
        <taxon>Tracheophyta</taxon>
        <taxon>Spermatophyta</taxon>
        <taxon>Magnoliopsida</taxon>
        <taxon>eudicotyledons</taxon>
        <taxon>Gunneridae</taxon>
        <taxon>Pentapetalae</taxon>
        <taxon>rosids</taxon>
        <taxon>malvids</taxon>
        <taxon>Myrtales</taxon>
        <taxon>Lythraceae</taxon>
        <taxon>Trapa</taxon>
    </lineage>
</organism>
<dbReference type="Pfam" id="PF16135">
    <property type="entry name" value="TDBD"/>
    <property type="match status" value="1"/>
</dbReference>